<reference evidence="1 2" key="1">
    <citation type="submission" date="2023-02" db="EMBL/GenBank/DDBJ databases">
        <title>Devosia chondri sp. nov., isolated from the phycosphere of marine algae.</title>
        <authorList>
            <person name="Kim J.M."/>
            <person name="Lee J.K."/>
            <person name="Choi B.J."/>
            <person name="Bayburt H."/>
            <person name="Jeon C.O."/>
        </authorList>
    </citation>
    <scope>NUCLEOTIDE SEQUENCE [LARGE SCALE GENOMIC DNA]</scope>
    <source>
        <strain evidence="1 2">G2-5</strain>
    </source>
</reference>
<protein>
    <submittedName>
        <fullName evidence="1">Phytanoyl-CoA dioxygenase family protein</fullName>
    </submittedName>
</protein>
<dbReference type="Pfam" id="PF05721">
    <property type="entry name" value="PhyH"/>
    <property type="match status" value="1"/>
</dbReference>
<keyword evidence="1" id="KW-0223">Dioxygenase</keyword>
<dbReference type="EMBL" id="CP118247">
    <property type="protein sequence ID" value="WDR06187.1"/>
    <property type="molecule type" value="Genomic_DNA"/>
</dbReference>
<dbReference type="PANTHER" id="PTHR20883:SF46">
    <property type="entry name" value="PHYTANOYL-COA HYDROXYLASE"/>
    <property type="match status" value="1"/>
</dbReference>
<dbReference type="RefSeq" id="WP_282211701.1">
    <property type="nucleotide sequence ID" value="NZ_CP118247.1"/>
</dbReference>
<dbReference type="GO" id="GO:0051213">
    <property type="term" value="F:dioxygenase activity"/>
    <property type="evidence" value="ECO:0007669"/>
    <property type="project" value="UniProtKB-KW"/>
</dbReference>
<sequence>MTALAQQEDADKADFDRDGYITRQPLFDAAKMAEISGELDRYITQCIPKMPDTEVYYENKDDPSTLKQLQNMFKYDDYFRDLIETDTIRALAETALGEEVNPVNLQYFNKPAGIGKGTPPHQDGYYFHLTPPKAVTGWLALEPVDDENGCIHYVRGSHKADGFRPHGRSGVLGFSQGITDFGTPEDATNTVNFPGDAGTFLLHDSKTIHWAGANRSTTRSRRALGFIYFAKSTRIDEAAKAAYKAKLESELRQSQKI</sequence>
<name>A0ABY7YY88_9HYPH</name>
<gene>
    <name evidence="1" type="ORF">PSQ90_01635</name>
</gene>
<keyword evidence="2" id="KW-1185">Reference proteome</keyword>
<keyword evidence="1" id="KW-0560">Oxidoreductase</keyword>
<dbReference type="SUPFAM" id="SSF51197">
    <property type="entry name" value="Clavaminate synthase-like"/>
    <property type="match status" value="1"/>
</dbReference>
<accession>A0ABY7YY88</accession>
<dbReference type="Gene3D" id="2.60.120.620">
    <property type="entry name" value="q2cbj1_9rhob like domain"/>
    <property type="match status" value="1"/>
</dbReference>
<evidence type="ECO:0000313" key="1">
    <source>
        <dbReference type="EMBL" id="WDR06187.1"/>
    </source>
</evidence>
<organism evidence="1 2">
    <name type="scientific">Devosia rhodophyticola</name>
    <dbReference type="NCBI Taxonomy" id="3026423"/>
    <lineage>
        <taxon>Bacteria</taxon>
        <taxon>Pseudomonadati</taxon>
        <taxon>Pseudomonadota</taxon>
        <taxon>Alphaproteobacteria</taxon>
        <taxon>Hyphomicrobiales</taxon>
        <taxon>Devosiaceae</taxon>
        <taxon>Devosia</taxon>
    </lineage>
</organism>
<evidence type="ECO:0000313" key="2">
    <source>
        <dbReference type="Proteomes" id="UP001222118"/>
    </source>
</evidence>
<dbReference type="PANTHER" id="PTHR20883">
    <property type="entry name" value="PHYTANOYL-COA DIOXYGENASE DOMAIN CONTAINING 1"/>
    <property type="match status" value="1"/>
</dbReference>
<proteinExistence type="predicted"/>
<dbReference type="Proteomes" id="UP001222118">
    <property type="component" value="Chromosome"/>
</dbReference>
<dbReference type="InterPro" id="IPR008775">
    <property type="entry name" value="Phytyl_CoA_dOase-like"/>
</dbReference>